<dbReference type="HOGENOM" id="CLU_009646_8_2_1"/>
<evidence type="ECO:0000256" key="2">
    <source>
        <dbReference type="ARBA" id="ARBA00008066"/>
    </source>
</evidence>
<dbReference type="GO" id="GO:0005302">
    <property type="term" value="F:L-tyrosine transmembrane transporter activity"/>
    <property type="evidence" value="ECO:0007669"/>
    <property type="project" value="EnsemblFungi"/>
</dbReference>
<feature type="transmembrane region" description="Helical" evidence="10">
    <location>
        <begin position="334"/>
        <end position="357"/>
    </location>
</feature>
<dbReference type="Proteomes" id="UP000054304">
    <property type="component" value="Unassembled WGS sequence"/>
</dbReference>
<proteinExistence type="inferred from homology"/>
<dbReference type="RefSeq" id="XP_022628952.1">
    <property type="nucleotide sequence ID" value="XM_022771783.1"/>
</dbReference>
<evidence type="ECO:0000259" key="11">
    <source>
        <dbReference type="Pfam" id="PF01490"/>
    </source>
</evidence>
<reference evidence="12 13" key="1">
    <citation type="submission" date="2014-12" db="EMBL/GenBank/DDBJ databases">
        <authorList>
            <person name="Neuveglise Cecile"/>
        </authorList>
    </citation>
    <scope>NUCLEOTIDE SEQUENCE [LARGE SCALE GENOMIC DNA]</scope>
    <source>
        <strain evidence="12 13">CBS 12615</strain>
    </source>
</reference>
<feature type="compositionally biased region" description="Basic and acidic residues" evidence="9">
    <location>
        <begin position="34"/>
        <end position="48"/>
    </location>
</feature>
<evidence type="ECO:0000256" key="10">
    <source>
        <dbReference type="SAM" id="Phobius"/>
    </source>
</evidence>
<evidence type="ECO:0000256" key="8">
    <source>
        <dbReference type="ARBA" id="ARBA00023136"/>
    </source>
</evidence>
<sequence length="591" mass="63995">MPEDGERSFLNRKKSQNVHYMSIPINRGSEGETYDEHHPQDGSHRRNLFDQPLGSFKGVNSLGRFASSLRRANSFMNIDVGPDKERTFFKDGQDALFDPYTLAPSVDGRRLSHAVAGRGGLSVRPSMSELYDDSALFDDQDSITVPGVSFPNDAATSRRPTLGFQDFDGSIDPDAHSVVLKKVETKDGKVVTLLAGQSTGPQTVFNSVNILIGIGIFALPLGLRYAGLIFGVPMLAIFAYTAFHTAELISRCQDEDPTMISYGDLGYATFGSRGRAFISFLFTIDLLASGVALMIIFGDSLNMLFPKYSVTFFKLIAFFAVMPQTLAPLNVLSTFSLLGILSTLGTVFCIAFCGLYKSSSPGSLLETMSPPLWPQNMTNFGLAVGILSACWGGHAVFPNLKSDMRHPAKYRNCLVTTFAITASADISTAVLGVLMFGVSVKDEVTKSLQLTPGYPRFIYVLISVLMTLIPIAKTALTTRPINAVLDVAMGITVQPESDDSLLRSKRIISSFNGLLINAVIIGISILFPDFDKFIAFVGAGLCFTICGLLPCIFYMSICSETITTWEKITCTVIIIFSAVLSVLGVGAAILA</sequence>
<keyword evidence="13" id="KW-1185">Reference proteome</keyword>
<feature type="transmembrane region" description="Helical" evidence="10">
    <location>
        <begin position="568"/>
        <end position="590"/>
    </location>
</feature>
<feature type="transmembrane region" description="Helical" evidence="10">
    <location>
        <begin position="533"/>
        <end position="556"/>
    </location>
</feature>
<dbReference type="GO" id="GO:0007034">
    <property type="term" value="P:vacuolar transport"/>
    <property type="evidence" value="ECO:0007669"/>
    <property type="project" value="EnsemblFungi"/>
</dbReference>
<dbReference type="STRING" id="1245769.A0A0C7MS08"/>
<name>A0A0C7MS08_9SACH</name>
<feature type="transmembrane region" description="Helical" evidence="10">
    <location>
        <begin position="507"/>
        <end position="527"/>
    </location>
</feature>
<evidence type="ECO:0000256" key="9">
    <source>
        <dbReference type="SAM" id="MobiDB-lite"/>
    </source>
</evidence>
<evidence type="ECO:0000256" key="4">
    <source>
        <dbReference type="ARBA" id="ARBA00022554"/>
    </source>
</evidence>
<feature type="domain" description="Amino acid transporter transmembrane" evidence="11">
    <location>
        <begin position="198"/>
        <end position="589"/>
    </location>
</feature>
<feature type="region of interest" description="Disordered" evidence="9">
    <location>
        <begin position="25"/>
        <end position="48"/>
    </location>
</feature>
<dbReference type="GeneID" id="34686204"/>
<dbReference type="GO" id="GO:0090513">
    <property type="term" value="P:L-histidine transmembrane import into vacuole"/>
    <property type="evidence" value="ECO:0007669"/>
    <property type="project" value="EnsemblFungi"/>
</dbReference>
<dbReference type="PANTHER" id="PTHR22950">
    <property type="entry name" value="AMINO ACID TRANSPORTER"/>
    <property type="match status" value="1"/>
</dbReference>
<keyword evidence="8 10" id="KW-0472">Membrane</keyword>
<feature type="transmembrane region" description="Helical" evidence="10">
    <location>
        <begin position="276"/>
        <end position="298"/>
    </location>
</feature>
<evidence type="ECO:0000313" key="13">
    <source>
        <dbReference type="Proteomes" id="UP000054304"/>
    </source>
</evidence>
<evidence type="ECO:0000256" key="5">
    <source>
        <dbReference type="ARBA" id="ARBA00022692"/>
    </source>
</evidence>
<feature type="transmembrane region" description="Helical" evidence="10">
    <location>
        <begin position="225"/>
        <end position="243"/>
    </location>
</feature>
<protein>
    <submittedName>
        <fullName evidence="12">LALA0S06e02388g1_1</fullName>
    </submittedName>
</protein>
<evidence type="ECO:0000256" key="3">
    <source>
        <dbReference type="ARBA" id="ARBA00022448"/>
    </source>
</evidence>
<evidence type="ECO:0000256" key="7">
    <source>
        <dbReference type="ARBA" id="ARBA00022989"/>
    </source>
</evidence>
<dbReference type="AlphaFoldDB" id="A0A0C7MS08"/>
<organism evidence="12 13">
    <name type="scientific">Lachancea lanzarotensis</name>
    <dbReference type="NCBI Taxonomy" id="1245769"/>
    <lineage>
        <taxon>Eukaryota</taxon>
        <taxon>Fungi</taxon>
        <taxon>Dikarya</taxon>
        <taxon>Ascomycota</taxon>
        <taxon>Saccharomycotina</taxon>
        <taxon>Saccharomycetes</taxon>
        <taxon>Saccharomycetales</taxon>
        <taxon>Saccharomycetaceae</taxon>
        <taxon>Lachancea</taxon>
    </lineage>
</organism>
<dbReference type="GO" id="GO:0015188">
    <property type="term" value="F:L-isoleucine transmembrane transporter activity"/>
    <property type="evidence" value="ECO:0007669"/>
    <property type="project" value="EnsemblFungi"/>
</dbReference>
<evidence type="ECO:0000313" key="12">
    <source>
        <dbReference type="EMBL" id="CEP62729.1"/>
    </source>
</evidence>
<feature type="transmembrane region" description="Helical" evidence="10">
    <location>
        <begin position="412"/>
        <end position="437"/>
    </location>
</feature>
<gene>
    <name evidence="12" type="ORF">LALA0_S06e02388g</name>
</gene>
<feature type="transmembrane region" description="Helical" evidence="10">
    <location>
        <begin position="304"/>
        <end position="322"/>
    </location>
</feature>
<keyword evidence="3" id="KW-0813">Transport</keyword>
<feature type="transmembrane region" description="Helical" evidence="10">
    <location>
        <begin position="457"/>
        <end position="476"/>
    </location>
</feature>
<keyword evidence="7 10" id="KW-1133">Transmembrane helix</keyword>
<comment type="similarity">
    <text evidence="2">Belongs to the amino acid/polyamine transporter 2 family.</text>
</comment>
<dbReference type="OrthoDB" id="655540at2759"/>
<dbReference type="InterPro" id="IPR013057">
    <property type="entry name" value="AA_transpt_TM"/>
</dbReference>
<accession>A0A0C7MS08</accession>
<dbReference type="GO" id="GO:0015824">
    <property type="term" value="P:proline transport"/>
    <property type="evidence" value="ECO:0007669"/>
    <property type="project" value="EnsemblFungi"/>
</dbReference>
<keyword evidence="6" id="KW-0029">Amino-acid transport</keyword>
<evidence type="ECO:0000256" key="6">
    <source>
        <dbReference type="ARBA" id="ARBA00022970"/>
    </source>
</evidence>
<evidence type="ECO:0000256" key="1">
    <source>
        <dbReference type="ARBA" id="ARBA00004128"/>
    </source>
</evidence>
<dbReference type="GO" id="GO:0005290">
    <property type="term" value="F:L-histidine transmembrane transporter activity"/>
    <property type="evidence" value="ECO:0007669"/>
    <property type="project" value="EnsemblFungi"/>
</dbReference>
<keyword evidence="4" id="KW-0926">Vacuole</keyword>
<feature type="transmembrane region" description="Helical" evidence="10">
    <location>
        <begin position="377"/>
        <end position="400"/>
    </location>
</feature>
<comment type="subcellular location">
    <subcellularLocation>
        <location evidence="1">Vacuole membrane</location>
        <topology evidence="1">Multi-pass membrane protein</topology>
    </subcellularLocation>
</comment>
<dbReference type="GO" id="GO:0000329">
    <property type="term" value="C:fungal-type vacuole membrane"/>
    <property type="evidence" value="ECO:0007669"/>
    <property type="project" value="EnsemblFungi"/>
</dbReference>
<dbReference type="Pfam" id="PF01490">
    <property type="entry name" value="Aa_trans"/>
    <property type="match status" value="1"/>
</dbReference>
<dbReference type="GO" id="GO:0015186">
    <property type="term" value="F:L-glutamine transmembrane transporter activity"/>
    <property type="evidence" value="ECO:0007669"/>
    <property type="project" value="EnsemblFungi"/>
</dbReference>
<keyword evidence="5 10" id="KW-0812">Transmembrane</keyword>
<dbReference type="EMBL" id="LN736365">
    <property type="protein sequence ID" value="CEP62729.1"/>
    <property type="molecule type" value="Genomic_DNA"/>
</dbReference>
<dbReference type="PANTHER" id="PTHR22950:SF692">
    <property type="entry name" value="TRANSMEMBRANE AMINO ACID TRANSPORTER FAMILY PROTEIN"/>
    <property type="match status" value="1"/>
</dbReference>